<feature type="domain" description="Aldehyde dehydrogenase" evidence="1">
    <location>
        <begin position="1"/>
        <end position="58"/>
    </location>
</feature>
<sequence length="65" mass="6977">AGIWTEKGSKILWMAERLRAGVIWANTFNKFDAASPFGGYKESGFGREGGLQGLGAYVRDAGGHD</sequence>
<dbReference type="EMBL" id="UINC01039200">
    <property type="protein sequence ID" value="SVB37336.1"/>
    <property type="molecule type" value="Genomic_DNA"/>
</dbReference>
<dbReference type="InterPro" id="IPR015590">
    <property type="entry name" value="Aldehyde_DH_dom"/>
</dbReference>
<dbReference type="InterPro" id="IPR016161">
    <property type="entry name" value="Ald_DH/histidinol_DH"/>
</dbReference>
<protein>
    <recommendedName>
        <fullName evidence="1">Aldehyde dehydrogenase domain-containing protein</fullName>
    </recommendedName>
</protein>
<name>A0A382DFR8_9ZZZZ</name>
<evidence type="ECO:0000259" key="1">
    <source>
        <dbReference type="Pfam" id="PF00171"/>
    </source>
</evidence>
<dbReference type="InterPro" id="IPR016163">
    <property type="entry name" value="Ald_DH_C"/>
</dbReference>
<reference evidence="2" key="1">
    <citation type="submission" date="2018-05" db="EMBL/GenBank/DDBJ databases">
        <authorList>
            <person name="Lanie J.A."/>
            <person name="Ng W.-L."/>
            <person name="Kazmierczak K.M."/>
            <person name="Andrzejewski T.M."/>
            <person name="Davidsen T.M."/>
            <person name="Wayne K.J."/>
            <person name="Tettelin H."/>
            <person name="Glass J.I."/>
            <person name="Rusch D."/>
            <person name="Podicherti R."/>
            <person name="Tsui H.-C.T."/>
            <person name="Winkler M.E."/>
        </authorList>
    </citation>
    <scope>NUCLEOTIDE SEQUENCE</scope>
</reference>
<accession>A0A382DFR8</accession>
<dbReference type="PANTHER" id="PTHR11699">
    <property type="entry name" value="ALDEHYDE DEHYDROGENASE-RELATED"/>
    <property type="match status" value="1"/>
</dbReference>
<dbReference type="SUPFAM" id="SSF53720">
    <property type="entry name" value="ALDH-like"/>
    <property type="match status" value="1"/>
</dbReference>
<feature type="non-terminal residue" evidence="2">
    <location>
        <position position="1"/>
    </location>
</feature>
<dbReference type="InterPro" id="IPR016162">
    <property type="entry name" value="Ald_DH_N"/>
</dbReference>
<dbReference type="Gene3D" id="3.40.309.10">
    <property type="entry name" value="Aldehyde Dehydrogenase, Chain A, domain 2"/>
    <property type="match status" value="1"/>
</dbReference>
<evidence type="ECO:0000313" key="2">
    <source>
        <dbReference type="EMBL" id="SVB37336.1"/>
    </source>
</evidence>
<gene>
    <name evidence="2" type="ORF">METZ01_LOCUS190190</name>
</gene>
<dbReference type="Gene3D" id="3.40.605.10">
    <property type="entry name" value="Aldehyde Dehydrogenase, Chain A, domain 1"/>
    <property type="match status" value="1"/>
</dbReference>
<dbReference type="GO" id="GO:0016620">
    <property type="term" value="F:oxidoreductase activity, acting on the aldehyde or oxo group of donors, NAD or NADP as acceptor"/>
    <property type="evidence" value="ECO:0007669"/>
    <property type="project" value="InterPro"/>
</dbReference>
<dbReference type="Pfam" id="PF00171">
    <property type="entry name" value="Aldedh"/>
    <property type="match status" value="1"/>
</dbReference>
<organism evidence="2">
    <name type="scientific">marine metagenome</name>
    <dbReference type="NCBI Taxonomy" id="408172"/>
    <lineage>
        <taxon>unclassified sequences</taxon>
        <taxon>metagenomes</taxon>
        <taxon>ecological metagenomes</taxon>
    </lineage>
</organism>
<proteinExistence type="predicted"/>
<dbReference type="AlphaFoldDB" id="A0A382DFR8"/>